<dbReference type="RefSeq" id="WP_326090993.1">
    <property type="nucleotide sequence ID" value="NZ_JARLKZ010000023.1"/>
</dbReference>
<organism evidence="1 2">
    <name type="scientific">Paenibacillus dokdonensis</name>
    <dbReference type="NCBI Taxonomy" id="2567944"/>
    <lineage>
        <taxon>Bacteria</taxon>
        <taxon>Bacillati</taxon>
        <taxon>Bacillota</taxon>
        <taxon>Bacilli</taxon>
        <taxon>Bacillales</taxon>
        <taxon>Paenibacillaceae</taxon>
        <taxon>Paenibacillus</taxon>
    </lineage>
</organism>
<name>A0ABU6GX36_9BACL</name>
<proteinExistence type="predicted"/>
<keyword evidence="2" id="KW-1185">Reference proteome</keyword>
<dbReference type="EMBL" id="JARLKZ010000023">
    <property type="protein sequence ID" value="MEC0243265.1"/>
    <property type="molecule type" value="Genomic_DNA"/>
</dbReference>
<sequence>MNQEDIQKAYEGVRRIMKPIVETITRLWNAFKTWVIMHLAFARLLGREMAREDYYPSLFRT</sequence>
<reference evidence="1 2" key="1">
    <citation type="submission" date="2023-03" db="EMBL/GenBank/DDBJ databases">
        <title>Bacillus Genome Sequencing.</title>
        <authorList>
            <person name="Dunlap C."/>
        </authorList>
    </citation>
    <scope>NUCLEOTIDE SEQUENCE [LARGE SCALE GENOMIC DNA]</scope>
    <source>
        <strain evidence="1 2">BD-525</strain>
    </source>
</reference>
<evidence type="ECO:0000313" key="1">
    <source>
        <dbReference type="EMBL" id="MEC0243265.1"/>
    </source>
</evidence>
<protein>
    <submittedName>
        <fullName evidence="1">Uncharacterized protein</fullName>
    </submittedName>
</protein>
<comment type="caution">
    <text evidence="1">The sequence shown here is derived from an EMBL/GenBank/DDBJ whole genome shotgun (WGS) entry which is preliminary data.</text>
</comment>
<dbReference type="Proteomes" id="UP001344632">
    <property type="component" value="Unassembled WGS sequence"/>
</dbReference>
<gene>
    <name evidence="1" type="ORF">P4H66_25965</name>
</gene>
<evidence type="ECO:0000313" key="2">
    <source>
        <dbReference type="Proteomes" id="UP001344632"/>
    </source>
</evidence>
<accession>A0ABU6GX36</accession>